<dbReference type="RefSeq" id="WP_013215281.1">
    <property type="nucleotide sequence ID" value="NC_014313.1"/>
</dbReference>
<dbReference type="EMBL" id="CP002083">
    <property type="protein sequence ID" value="ADJ23066.1"/>
    <property type="molecule type" value="Genomic_DNA"/>
</dbReference>
<reference evidence="4" key="1">
    <citation type="journal article" date="2011" name="J. Bacteriol.">
        <title>Genome sequences of eight morphologically diverse alphaproteobacteria.</title>
        <authorList>
            <consortium name="US DOE Joint Genome Institute"/>
            <person name="Brown P.J."/>
            <person name="Kysela D.T."/>
            <person name="Buechlein A."/>
            <person name="Hemmerich C."/>
            <person name="Brun Y.V."/>
        </authorList>
    </citation>
    <scope>NUCLEOTIDE SEQUENCE [LARGE SCALE GENOMIC DNA]</scope>
    <source>
        <strain evidence="4">ATCC 51888 / DSM 1869 / NCIB 11706 / TK 0415</strain>
    </source>
</reference>
<dbReference type="OrthoDB" id="9796900at2"/>
<protein>
    <submittedName>
        <fullName evidence="3">Sel1 domain protein repeat-containing protein</fullName>
    </submittedName>
</protein>
<feature type="chain" id="PRO_5003116253" evidence="2">
    <location>
        <begin position="25"/>
        <end position="370"/>
    </location>
</feature>
<evidence type="ECO:0000256" key="2">
    <source>
        <dbReference type="SAM" id="SignalP"/>
    </source>
</evidence>
<gene>
    <name evidence="3" type="ordered locus">Hden_1254</name>
</gene>
<proteinExistence type="predicted"/>
<keyword evidence="2" id="KW-0732">Signal</keyword>
<sequence length="370" mass="39186" precursor="true">MRISKLSIAGSVAIFCTMVGSAFAAGVTFRSPDDAMKQGISAFNGGYYELALPAFEALEASKPQIARYYEARIYGDNEGAYTDHGKAYKIYAKLAEELKDVDPDDEELAPIAAKALTAVSMYLRDGITDEGVRPDVAAADQALQRAALTFNDEDAQFELAKVFLRGEGPEMAGSEDPSSKIENGRHWLSRLSRSGHPGAQAFLADLLWRGKFVQKDQAAALNLIDVAVSNASPTERVWIEDIYQKIFCNAGEGVRLQATGRVADWHKRYGRSPQVRDNRDGLDSLSAEPVRTCANGELVHPMMATDAPPAVSAQLPAASPAVRPSHQVTIGIGISAPGFAPASGIGGPPVSTGSSSGFAPAGASSPGGDR</sequence>
<dbReference type="KEGG" id="hdn:Hden_1254"/>
<feature type="signal peptide" evidence="2">
    <location>
        <begin position="1"/>
        <end position="24"/>
    </location>
</feature>
<dbReference type="STRING" id="582899.Hden_1254"/>
<feature type="compositionally biased region" description="Low complexity" evidence="1">
    <location>
        <begin position="348"/>
        <end position="370"/>
    </location>
</feature>
<dbReference type="HOGENOM" id="CLU_747573_0_0_5"/>
<dbReference type="AlphaFoldDB" id="D8JWF3"/>
<organism evidence="3 4">
    <name type="scientific">Hyphomicrobium denitrificans (strain ATCC 51888 / DSM 1869 / NCIMB 11706 / TK 0415)</name>
    <dbReference type="NCBI Taxonomy" id="582899"/>
    <lineage>
        <taxon>Bacteria</taxon>
        <taxon>Pseudomonadati</taxon>
        <taxon>Pseudomonadota</taxon>
        <taxon>Alphaproteobacteria</taxon>
        <taxon>Hyphomicrobiales</taxon>
        <taxon>Hyphomicrobiaceae</taxon>
        <taxon>Hyphomicrobium</taxon>
    </lineage>
</organism>
<evidence type="ECO:0000313" key="4">
    <source>
        <dbReference type="Proteomes" id="UP000002033"/>
    </source>
</evidence>
<dbReference type="InterPro" id="IPR011990">
    <property type="entry name" value="TPR-like_helical_dom_sf"/>
</dbReference>
<feature type="region of interest" description="Disordered" evidence="1">
    <location>
        <begin position="343"/>
        <end position="370"/>
    </location>
</feature>
<dbReference type="eggNOG" id="COG0790">
    <property type="taxonomic scope" value="Bacteria"/>
</dbReference>
<evidence type="ECO:0000256" key="1">
    <source>
        <dbReference type="SAM" id="MobiDB-lite"/>
    </source>
</evidence>
<accession>D8JWF3</accession>
<evidence type="ECO:0000313" key="3">
    <source>
        <dbReference type="EMBL" id="ADJ23066.1"/>
    </source>
</evidence>
<keyword evidence="4" id="KW-1185">Reference proteome</keyword>
<dbReference type="Proteomes" id="UP000002033">
    <property type="component" value="Chromosome"/>
</dbReference>
<dbReference type="SUPFAM" id="SSF81901">
    <property type="entry name" value="HCP-like"/>
    <property type="match status" value="1"/>
</dbReference>
<dbReference type="Gene3D" id="1.25.40.10">
    <property type="entry name" value="Tetratricopeptide repeat domain"/>
    <property type="match status" value="1"/>
</dbReference>
<name>D8JWF3_HYPDA</name>